<dbReference type="InterPro" id="IPR015410">
    <property type="entry name" value="DUF1985"/>
</dbReference>
<dbReference type="PROSITE" id="PS50600">
    <property type="entry name" value="ULP_PROTEASE"/>
    <property type="match status" value="1"/>
</dbReference>
<evidence type="ECO:0000256" key="2">
    <source>
        <dbReference type="ARBA" id="ARBA00022670"/>
    </source>
</evidence>
<evidence type="ECO:0000313" key="7">
    <source>
        <dbReference type="Proteomes" id="UP000266723"/>
    </source>
</evidence>
<evidence type="ECO:0000256" key="4">
    <source>
        <dbReference type="SAM" id="MobiDB-lite"/>
    </source>
</evidence>
<sequence>MQTASHSLIPFPSPPLRFTRLDMDGVGPHSNLQTLDSYIANIRLRLGRLEDHVLEVPCANTEFGCPTNVTCFAMRRHLMHSGHSDDLQMIECGETRSISFANHQRVVLKEQSRGGGELIVVDRFIQPHGAHFNVRCISPHVPGMGNFSWKLTLANILMFRLNPLRVKRSFIHQYPSGDLSKFYSLLASSLHKGEGFPKLTSWSREDQIRLCYLAILTGSLLALDRREAIPPAKEKLLMDLDIFEQYPWGRVDLVELVQQIKDATATKIKANEIGRPFRSNGPCLLRFKSNYGKLSLGSILEEAKVTCMSLRSVDEVYPVWEYQDEDPEIDNLLEFLRQDNSLSTITWQALPEYPLTPIECNKHGRVASQRKSKKPKKVASDGQENIADGGEKCGDIAKTEEQVQSDDDDGNFFIQRRKNPERLFHMEPPHVGTFGNLISRVAALERTGCEVKKFVDLVSRVLSLEEDWRVPNTRVKLSNKEAIKEGENMVKLKGKATDVGEPEIGEDYDKIKSPHVSMEEEVDRLHEEAVIALTLMSSETFVVGTRDNQLQSVDDAKALALKGDEDKPQSASSNIITSSKPIRRSARIAALSEKLNTNYLVVYGPVDKTKVKALNAFIKEKGDSTYPPGNVFTAKEFFHNFMKPRSWLSFVDLDVPVAMYRVRFSQNPSDFISPRIAILDAVFQTWWSSQYKAWLGDQSNIPKGVYDYYSCKRPKTIPPGTQWGRDVDTLYSVLMVGNTHWVLMVISIPDQTIKIYDSMTGLIPMKNITQAAIPFARMVPYVLYACSDPEVKQVMETAMYSIQFVGRPPYGDCGIYAVKFLECLVMGVAFADEHLCDDNMMIMRRKLAAEMYDETRHLEDASPASTGKPFLRNASPASFKDFFSIVNFIVLFTSASYSSLFQGNTCFGNFYHKVIFLGGLLALDRREAIPPAKAKLLMDLDIFEQYPWGRVAFVELVQQIKDAIATKIKANSYVCKGFVQVIQVWAYAYIPCLGEEIGRPIRSNGPCLLRFKGKYGKLSLGSILEEAKVTCMSPRRVDEVHPVWEHQDEDPEIDNLLELLRQDDSLSTITWQALPEYPLTPIECNKRGRVTSQRKSKKPKKVASDGKENIADGGEKRDDIAKTEEELPFERQGINGEGIDFGESAPQTERDDHTYNPEEENAGEEADEVQGNEQSQSKSTVDRVVQEINQYYSLEETEPSKIQDHWLLIPKVEETSESKKEPDYEKAITVLSESLNPYPFARMQKIDKLAATSSASVTTIVPSQDLLVKVAERKKSRLQYQANHPPPKYEENRILVLSQNLRSPFEHGTQVKGVLNRYAKLYTHMDTALSFYRLRFQEHPSMFPSTKIAIMNVAFQMLWSHQYENWKANESLPGRTFFYYYGLAPRYAETMSHWVAMVICIPDRTVKIYDSGSPVRGNVQLRKAAEAFARMVPYALWFFAEEEHKPSVDRTDFKIKCISKGIDGKAAVTVGQFKADDSPVGSMLLPCSVQLGESSILNWPPVSVPLPSKPQIDGKGTLTGGQFKADDSPAGYMLLPCSVQLGKLEKLSSLQSPPLCLHRSTHS</sequence>
<feature type="compositionally biased region" description="Basic and acidic residues" evidence="4">
    <location>
        <begin position="1102"/>
        <end position="1129"/>
    </location>
</feature>
<feature type="region of interest" description="Disordered" evidence="4">
    <location>
        <begin position="1085"/>
        <end position="1182"/>
    </location>
</feature>
<reference evidence="6 7" key="1">
    <citation type="journal article" date="2020" name="BMC Genomics">
        <title>Intraspecific diversification of the crop wild relative Brassica cretica Lam. using demographic model selection.</title>
        <authorList>
            <person name="Kioukis A."/>
            <person name="Michalopoulou V.A."/>
            <person name="Briers L."/>
            <person name="Pirintsos S."/>
            <person name="Studholme D.J."/>
            <person name="Pavlidis P."/>
            <person name="Sarris P.F."/>
        </authorList>
    </citation>
    <scope>NUCLEOTIDE SEQUENCE [LARGE SCALE GENOMIC DNA]</scope>
    <source>
        <strain evidence="7">cv. PFS-1207/04</strain>
    </source>
</reference>
<keyword evidence="7" id="KW-1185">Reference proteome</keyword>
<dbReference type="InterPro" id="IPR003653">
    <property type="entry name" value="Peptidase_C48_C"/>
</dbReference>
<proteinExistence type="inferred from homology"/>
<feature type="compositionally biased region" description="Basic residues" evidence="4">
    <location>
        <begin position="1087"/>
        <end position="1101"/>
    </location>
</feature>
<keyword evidence="2" id="KW-0645">Protease</keyword>
<dbReference type="Gene3D" id="3.40.395.10">
    <property type="entry name" value="Adenoviral Proteinase, Chain A"/>
    <property type="match status" value="2"/>
</dbReference>
<feature type="region of interest" description="Disordered" evidence="4">
    <location>
        <begin position="364"/>
        <end position="391"/>
    </location>
</feature>
<comment type="caution">
    <text evidence="6">The sequence shown here is derived from an EMBL/GenBank/DDBJ whole genome shotgun (WGS) entry which is preliminary data.</text>
</comment>
<evidence type="ECO:0000256" key="3">
    <source>
        <dbReference type="ARBA" id="ARBA00022801"/>
    </source>
</evidence>
<dbReference type="SUPFAM" id="SSF49599">
    <property type="entry name" value="TRAF domain-like"/>
    <property type="match status" value="1"/>
</dbReference>
<dbReference type="InterPro" id="IPR038765">
    <property type="entry name" value="Papain-like_cys_pep_sf"/>
</dbReference>
<feature type="compositionally biased region" description="Acidic residues" evidence="4">
    <location>
        <begin position="1157"/>
        <end position="1170"/>
    </location>
</feature>
<name>A0ABQ7DP50_BRACR</name>
<dbReference type="SUPFAM" id="SSF54001">
    <property type="entry name" value="Cysteine proteinases"/>
    <property type="match status" value="2"/>
</dbReference>
<comment type="similarity">
    <text evidence="1">Belongs to the peptidase C48 family.</text>
</comment>
<evidence type="ECO:0000259" key="5">
    <source>
        <dbReference type="PROSITE" id="PS50600"/>
    </source>
</evidence>
<gene>
    <name evidence="6" type="ORF">DY000_02030300</name>
</gene>
<evidence type="ECO:0000256" key="1">
    <source>
        <dbReference type="ARBA" id="ARBA00005234"/>
    </source>
</evidence>
<dbReference type="PANTHER" id="PTHR48449:SF1">
    <property type="entry name" value="DUF1985 DOMAIN-CONTAINING PROTEIN"/>
    <property type="match status" value="1"/>
</dbReference>
<feature type="domain" description="Ubiquitin-like protease family profile" evidence="5">
    <location>
        <begin position="631"/>
        <end position="824"/>
    </location>
</feature>
<keyword evidence="3" id="KW-0378">Hydrolase</keyword>
<dbReference type="Pfam" id="PF02902">
    <property type="entry name" value="Peptidase_C48"/>
    <property type="match status" value="2"/>
</dbReference>
<dbReference type="EMBL" id="QGKV02000649">
    <property type="protein sequence ID" value="KAF3579133.1"/>
    <property type="molecule type" value="Genomic_DNA"/>
</dbReference>
<protein>
    <recommendedName>
        <fullName evidence="5">Ubiquitin-like protease family profile domain-containing protein</fullName>
    </recommendedName>
</protein>
<dbReference type="Pfam" id="PF09331">
    <property type="entry name" value="DUF1985"/>
    <property type="match status" value="1"/>
</dbReference>
<dbReference type="PANTHER" id="PTHR48449">
    <property type="entry name" value="DUF1985 DOMAIN-CONTAINING PROTEIN"/>
    <property type="match status" value="1"/>
</dbReference>
<feature type="compositionally biased region" description="Basic residues" evidence="4">
    <location>
        <begin position="364"/>
        <end position="377"/>
    </location>
</feature>
<dbReference type="Proteomes" id="UP000266723">
    <property type="component" value="Unassembled WGS sequence"/>
</dbReference>
<accession>A0ABQ7DP50</accession>
<evidence type="ECO:0000313" key="6">
    <source>
        <dbReference type="EMBL" id="KAF3579133.1"/>
    </source>
</evidence>
<organism evidence="6 7">
    <name type="scientific">Brassica cretica</name>
    <name type="common">Mustard</name>
    <dbReference type="NCBI Taxonomy" id="69181"/>
    <lineage>
        <taxon>Eukaryota</taxon>
        <taxon>Viridiplantae</taxon>
        <taxon>Streptophyta</taxon>
        <taxon>Embryophyta</taxon>
        <taxon>Tracheophyta</taxon>
        <taxon>Spermatophyta</taxon>
        <taxon>Magnoliopsida</taxon>
        <taxon>eudicotyledons</taxon>
        <taxon>Gunneridae</taxon>
        <taxon>Pentapetalae</taxon>
        <taxon>rosids</taxon>
        <taxon>malvids</taxon>
        <taxon>Brassicales</taxon>
        <taxon>Brassicaceae</taxon>
        <taxon>Brassiceae</taxon>
        <taxon>Brassica</taxon>
    </lineage>
</organism>